<dbReference type="InterPro" id="IPR052173">
    <property type="entry name" value="Beta-lactam_resp_regulator"/>
</dbReference>
<dbReference type="EMBL" id="FXAU01000005">
    <property type="protein sequence ID" value="SMG37811.1"/>
    <property type="molecule type" value="Genomic_DNA"/>
</dbReference>
<evidence type="ECO:0000259" key="3">
    <source>
        <dbReference type="Pfam" id="PF05569"/>
    </source>
</evidence>
<protein>
    <submittedName>
        <fullName evidence="4">BlaR1 peptidase M56</fullName>
    </submittedName>
</protein>
<keyword evidence="2" id="KW-0812">Transmembrane</keyword>
<keyword evidence="5" id="KW-1185">Reference proteome</keyword>
<reference evidence="4 5" key="1">
    <citation type="submission" date="2017-04" db="EMBL/GenBank/DDBJ databases">
        <authorList>
            <person name="Afonso C.L."/>
            <person name="Miller P.J."/>
            <person name="Scott M.A."/>
            <person name="Spackman E."/>
            <person name="Goraichik I."/>
            <person name="Dimitrov K.M."/>
            <person name="Suarez D.L."/>
            <person name="Swayne D.E."/>
        </authorList>
    </citation>
    <scope>NUCLEOTIDE SEQUENCE [LARGE SCALE GENOMIC DNA]</scope>
    <source>
        <strain evidence="4 5">DSM 22418</strain>
    </source>
</reference>
<gene>
    <name evidence="4" type="ORF">SAMN05660862_2657</name>
</gene>
<dbReference type="PANTHER" id="PTHR34978:SF3">
    <property type="entry name" value="SLR0241 PROTEIN"/>
    <property type="match status" value="1"/>
</dbReference>
<dbReference type="CDD" id="cd07341">
    <property type="entry name" value="M56_BlaR1_MecR1_like"/>
    <property type="match status" value="1"/>
</dbReference>
<dbReference type="Pfam" id="PF05569">
    <property type="entry name" value="Peptidase_M56"/>
    <property type="match status" value="1"/>
</dbReference>
<dbReference type="PANTHER" id="PTHR34978">
    <property type="entry name" value="POSSIBLE SENSOR-TRANSDUCER PROTEIN BLAR"/>
    <property type="match status" value="1"/>
</dbReference>
<feature type="transmembrane region" description="Helical" evidence="2">
    <location>
        <begin position="103"/>
        <end position="126"/>
    </location>
</feature>
<proteinExistence type="predicted"/>
<keyword evidence="1" id="KW-0175">Coiled coil</keyword>
<dbReference type="InterPro" id="IPR008756">
    <property type="entry name" value="Peptidase_M56"/>
</dbReference>
<evidence type="ECO:0000256" key="1">
    <source>
        <dbReference type="SAM" id="Coils"/>
    </source>
</evidence>
<feature type="transmembrane region" description="Helical" evidence="2">
    <location>
        <begin position="46"/>
        <end position="68"/>
    </location>
</feature>
<evidence type="ECO:0000313" key="4">
    <source>
        <dbReference type="EMBL" id="SMG37811.1"/>
    </source>
</evidence>
<evidence type="ECO:0000256" key="2">
    <source>
        <dbReference type="SAM" id="Phobius"/>
    </source>
</evidence>
<feature type="transmembrane region" description="Helical" evidence="2">
    <location>
        <begin position="311"/>
        <end position="329"/>
    </location>
</feature>
<dbReference type="Proteomes" id="UP000192980">
    <property type="component" value="Unassembled WGS sequence"/>
</dbReference>
<dbReference type="STRING" id="561061.SAMN05660862_2657"/>
<evidence type="ECO:0000313" key="5">
    <source>
        <dbReference type="Proteomes" id="UP000192980"/>
    </source>
</evidence>
<feature type="domain" description="Peptidase M56" evidence="3">
    <location>
        <begin position="55"/>
        <end position="297"/>
    </location>
</feature>
<dbReference type="AlphaFoldDB" id="A0A1X7K9K9"/>
<organism evidence="4 5">
    <name type="scientific">Sphingobacterium psychroaquaticum</name>
    <dbReference type="NCBI Taxonomy" id="561061"/>
    <lineage>
        <taxon>Bacteria</taxon>
        <taxon>Pseudomonadati</taxon>
        <taxon>Bacteroidota</taxon>
        <taxon>Sphingobacteriia</taxon>
        <taxon>Sphingobacteriales</taxon>
        <taxon>Sphingobacteriaceae</taxon>
        <taxon>Sphingobacterium</taxon>
    </lineage>
</organism>
<keyword evidence="2" id="KW-1133">Transmembrane helix</keyword>
<sequence length="585" mass="66950">MEQLLNNFTTAIGWSILHSLWQGAALYTILRITFMMTPNLSARHKYNASFLGQVILLGLFISTFLYYINIPALFMKKEDLETYIALAPYLTDSQNVRHTFEILFPWFTSLYIIGLLIQLVVFSNGYSRMTYLRRKGLSDTPIAWTIAFEKIKSSLSIQKDVGLFLSTKISVPLTIGHFKPIVLFPFALANQMDLQQVEAILLHELAHIKRNDYLYNLVNVVIETLLFFNPFVWLLTKHIQTEREHACDDVVVTHISSPITYAQALFSLETLKEPIAASYAMAATGKQQQHLLHRIKRITKMEKKYTNIRQHLVALGLSTLAFTTIAWIAPEKNPHTDLLKECCNDSTTVKANDTILSADTTTNTTRTEVFVQDTTKEKIRKNDSLHIISPELAERLNKLTDSQAQKIEAYYNSPEWKAKITKIEEKARDAEARGREIEAYYNSPEWKAKIAKIEEKARDAEARGKEIEAYYNSPEWKAKIAKIEENATRHAEAAAKHISFYYSSPEWKSKVTKIEENAVRQAEAAAKKIEIYYNSPEWEAKINDITAKSITIATDVLESLDLKNFNINMDGLPVPPKKKDRTNEK</sequence>
<name>A0A1X7K9K9_9SPHI</name>
<feature type="coiled-coil region" evidence="1">
    <location>
        <begin position="443"/>
        <end position="470"/>
    </location>
</feature>
<dbReference type="RefSeq" id="WP_085473398.1">
    <property type="nucleotide sequence ID" value="NZ_FXAU01000005.1"/>
</dbReference>
<keyword evidence="2" id="KW-0472">Membrane</keyword>
<accession>A0A1X7K9K9</accession>
<dbReference type="OrthoDB" id="15218at2"/>
<feature type="transmembrane region" description="Helical" evidence="2">
    <location>
        <begin position="12"/>
        <end position="34"/>
    </location>
</feature>